<evidence type="ECO:0000256" key="1">
    <source>
        <dbReference type="ARBA" id="ARBA00004651"/>
    </source>
</evidence>
<evidence type="ECO:0000313" key="7">
    <source>
        <dbReference type="EMBL" id="RGD75308.1"/>
    </source>
</evidence>
<dbReference type="PANTHER" id="PTHR34857">
    <property type="entry name" value="SLL0384 PROTEIN"/>
    <property type="match status" value="1"/>
</dbReference>
<dbReference type="CDD" id="cd16914">
    <property type="entry name" value="EcfT"/>
    <property type="match status" value="1"/>
</dbReference>
<evidence type="ECO:0000313" key="8">
    <source>
        <dbReference type="Proteomes" id="UP000261212"/>
    </source>
</evidence>
<evidence type="ECO:0000256" key="4">
    <source>
        <dbReference type="ARBA" id="ARBA00022989"/>
    </source>
</evidence>
<evidence type="ECO:0000256" key="2">
    <source>
        <dbReference type="ARBA" id="ARBA00022475"/>
    </source>
</evidence>
<dbReference type="EMBL" id="QUSM01000002">
    <property type="protein sequence ID" value="RGD75308.1"/>
    <property type="molecule type" value="Genomic_DNA"/>
</dbReference>
<evidence type="ECO:0000256" key="3">
    <source>
        <dbReference type="ARBA" id="ARBA00022692"/>
    </source>
</evidence>
<dbReference type="GeneID" id="98000410"/>
<keyword evidence="4 6" id="KW-1133">Transmembrane helix</keyword>
<dbReference type="GO" id="GO:0043190">
    <property type="term" value="C:ATP-binding cassette (ABC) transporter complex"/>
    <property type="evidence" value="ECO:0007669"/>
    <property type="project" value="InterPro"/>
</dbReference>
<gene>
    <name evidence="7" type="primary">cbiQ</name>
    <name evidence="7" type="ORF">DW687_02990</name>
</gene>
<dbReference type="Proteomes" id="UP000261212">
    <property type="component" value="Unassembled WGS sequence"/>
</dbReference>
<dbReference type="InterPro" id="IPR012809">
    <property type="entry name" value="ECF_CbiQ"/>
</dbReference>
<keyword evidence="3 6" id="KW-0812">Transmembrane</keyword>
<feature type="transmembrane region" description="Helical" evidence="6">
    <location>
        <begin position="108"/>
        <end position="134"/>
    </location>
</feature>
<dbReference type="GO" id="GO:0006824">
    <property type="term" value="P:cobalt ion transport"/>
    <property type="evidence" value="ECO:0007669"/>
    <property type="project" value="InterPro"/>
</dbReference>
<protein>
    <submittedName>
        <fullName evidence="7">Cobalt ECF transporter T component CbiQ</fullName>
    </submittedName>
</protein>
<feature type="transmembrane region" description="Helical" evidence="6">
    <location>
        <begin position="237"/>
        <end position="254"/>
    </location>
</feature>
<sequence>MANIRTSLNDVYFMERLADNNSFFHLLTPSVKIFMTLIFIISVVSTSSYNISRLLFFLLYILLVFLMSKTNHKLLFKRYLFVLPFSFFIGIGNIFVNNKIYCCILNIPISFGLISFIGIILKSYLTVMSVFLLISTTKLHDIFAFMENIKIPKIIVNELNLTFRYIHTLADEAGNMYTAYILRSNRKKGIYIKDMGSFLGNLLLRSMDKADKVYHAMKLRGYNGEYNYSKIYKYSKSDYISFIIFFIYIVLSFYCI</sequence>
<organism evidence="7 8">
    <name type="scientific">Anaerofustis stercorihominis</name>
    <dbReference type="NCBI Taxonomy" id="214853"/>
    <lineage>
        <taxon>Bacteria</taxon>
        <taxon>Bacillati</taxon>
        <taxon>Bacillota</taxon>
        <taxon>Clostridia</taxon>
        <taxon>Eubacteriales</taxon>
        <taxon>Eubacteriaceae</taxon>
        <taxon>Anaerofustis</taxon>
    </lineage>
</organism>
<name>A0A3E3E314_9FIRM</name>
<keyword evidence="2" id="KW-1003">Cell membrane</keyword>
<dbReference type="NCBIfam" id="TIGR02454">
    <property type="entry name" value="ECF_T_CbiQ"/>
    <property type="match status" value="1"/>
</dbReference>
<comment type="subcellular location">
    <subcellularLocation>
        <location evidence="1">Cell membrane</location>
        <topology evidence="1">Multi-pass membrane protein</topology>
    </subcellularLocation>
</comment>
<evidence type="ECO:0000256" key="6">
    <source>
        <dbReference type="SAM" id="Phobius"/>
    </source>
</evidence>
<keyword evidence="5 6" id="KW-0472">Membrane</keyword>
<dbReference type="PANTHER" id="PTHR34857:SF2">
    <property type="entry name" value="SLL0384 PROTEIN"/>
    <property type="match status" value="1"/>
</dbReference>
<feature type="transmembrane region" description="Helical" evidence="6">
    <location>
        <begin position="79"/>
        <end position="96"/>
    </location>
</feature>
<dbReference type="AlphaFoldDB" id="A0A3E3E314"/>
<feature type="transmembrane region" description="Helical" evidence="6">
    <location>
        <begin position="50"/>
        <end position="67"/>
    </location>
</feature>
<reference evidence="7 8" key="1">
    <citation type="submission" date="2018-08" db="EMBL/GenBank/DDBJ databases">
        <title>A genome reference for cultivated species of the human gut microbiota.</title>
        <authorList>
            <person name="Zou Y."/>
            <person name="Xue W."/>
            <person name="Luo G."/>
        </authorList>
    </citation>
    <scope>NUCLEOTIDE SEQUENCE [LARGE SCALE GENOMIC DNA]</scope>
    <source>
        <strain evidence="7 8">AM25-6</strain>
    </source>
</reference>
<accession>A0A3E3E314</accession>
<evidence type="ECO:0000256" key="5">
    <source>
        <dbReference type="ARBA" id="ARBA00023136"/>
    </source>
</evidence>
<dbReference type="InterPro" id="IPR003339">
    <property type="entry name" value="ABC/ECF_trnsptr_transmembrane"/>
</dbReference>
<dbReference type="Pfam" id="PF02361">
    <property type="entry name" value="CbiQ"/>
    <property type="match status" value="1"/>
</dbReference>
<comment type="caution">
    <text evidence="7">The sequence shown here is derived from an EMBL/GenBank/DDBJ whole genome shotgun (WGS) entry which is preliminary data.</text>
</comment>
<dbReference type="InterPro" id="IPR051611">
    <property type="entry name" value="ECF_transporter_component"/>
</dbReference>
<feature type="transmembrane region" description="Helical" evidence="6">
    <location>
        <begin position="23"/>
        <end position="44"/>
    </location>
</feature>
<dbReference type="RefSeq" id="WP_052294599.1">
    <property type="nucleotide sequence ID" value="NZ_CABKNJ010000001.1"/>
</dbReference>
<proteinExistence type="predicted"/>